<evidence type="ECO:0000313" key="4">
    <source>
        <dbReference type="EMBL" id="MBT1709931.1"/>
    </source>
</evidence>
<comment type="subcellular location">
    <subcellularLocation>
        <location evidence="1">Membrane</location>
    </subcellularLocation>
</comment>
<dbReference type="SUPFAM" id="SSF51735">
    <property type="entry name" value="NAD(P)-binding Rossmann-fold domains"/>
    <property type="match status" value="1"/>
</dbReference>
<dbReference type="Proteomes" id="UP001319080">
    <property type="component" value="Unassembled WGS sequence"/>
</dbReference>
<evidence type="ECO:0000259" key="3">
    <source>
        <dbReference type="Pfam" id="PF01370"/>
    </source>
</evidence>
<dbReference type="EMBL" id="JAHESE010000017">
    <property type="protein sequence ID" value="MBT1709931.1"/>
    <property type="molecule type" value="Genomic_DNA"/>
</dbReference>
<evidence type="ECO:0000256" key="1">
    <source>
        <dbReference type="ARBA" id="ARBA00004370"/>
    </source>
</evidence>
<dbReference type="AlphaFoldDB" id="A0AAP2GQQ6"/>
<dbReference type="InterPro" id="IPR036291">
    <property type="entry name" value="NAD(P)-bd_dom_sf"/>
</dbReference>
<proteinExistence type="predicted"/>
<evidence type="ECO:0000313" key="5">
    <source>
        <dbReference type="Proteomes" id="UP001319080"/>
    </source>
</evidence>
<evidence type="ECO:0000256" key="2">
    <source>
        <dbReference type="ARBA" id="ARBA00023136"/>
    </source>
</evidence>
<keyword evidence="2" id="KW-0472">Membrane</keyword>
<gene>
    <name evidence="4" type="ORF">KK062_16925</name>
</gene>
<accession>A0AAP2GQQ6</accession>
<protein>
    <submittedName>
        <fullName evidence="4">NAD-dependent epimerase/dehydratase family protein</fullName>
    </submittedName>
</protein>
<keyword evidence="5" id="KW-1185">Reference proteome</keyword>
<dbReference type="RefSeq" id="WP_254085510.1">
    <property type="nucleotide sequence ID" value="NZ_JAHESE010000017.1"/>
</dbReference>
<name>A0AAP2GQQ6_9BACT</name>
<dbReference type="InterPro" id="IPR001509">
    <property type="entry name" value="Epimerase_deHydtase"/>
</dbReference>
<sequence length="211" mass="23463">MRTALIAGGTGLVGSQLLQLLLESDRYSKVVALTRTELPTHPKLEQVPVTQETLSGGQHLKADDIFCCLGTTIAKAKTKENFYQVDFYYPLLLARSGYSNGARQYILISALGADKESSVYYNRVKGEVEEAICAVGFEALHIFRPSLLLGPRQEQRTGEDAAKFIYKILGFLIPGKYKAIDSVKIARGMLHYASQEQKGIFIHESKDLQQF</sequence>
<dbReference type="Pfam" id="PF01370">
    <property type="entry name" value="Epimerase"/>
    <property type="match status" value="1"/>
</dbReference>
<dbReference type="PANTHER" id="PTHR14097">
    <property type="entry name" value="OXIDOREDUCTASE HTATIP2"/>
    <property type="match status" value="1"/>
</dbReference>
<feature type="domain" description="NAD-dependent epimerase/dehydratase" evidence="3">
    <location>
        <begin position="4"/>
        <end position="112"/>
    </location>
</feature>
<comment type="caution">
    <text evidence="4">The sequence shown here is derived from an EMBL/GenBank/DDBJ whole genome shotgun (WGS) entry which is preliminary data.</text>
</comment>
<dbReference type="GO" id="GO:0016020">
    <property type="term" value="C:membrane"/>
    <property type="evidence" value="ECO:0007669"/>
    <property type="project" value="UniProtKB-SubCell"/>
</dbReference>
<reference evidence="4 5" key="1">
    <citation type="submission" date="2021-05" db="EMBL/GenBank/DDBJ databases">
        <title>A Polyphasic approach of four new species of the genus Ohtaekwangia: Ohtaekwangia histidinii sp. nov., Ohtaekwangia cretensis sp. nov., Ohtaekwangia indiensis sp. nov., Ohtaekwangia reichenbachii sp. nov. from diverse environment.</title>
        <authorList>
            <person name="Octaviana S."/>
        </authorList>
    </citation>
    <scope>NUCLEOTIDE SEQUENCE [LARGE SCALE GENOMIC DNA]</scope>
    <source>
        <strain evidence="4 5">PWU5</strain>
    </source>
</reference>
<dbReference type="Gene3D" id="3.40.50.720">
    <property type="entry name" value="NAD(P)-binding Rossmann-like Domain"/>
    <property type="match status" value="1"/>
</dbReference>
<dbReference type="PANTHER" id="PTHR14097:SF7">
    <property type="entry name" value="OXIDOREDUCTASE HTATIP2"/>
    <property type="match status" value="1"/>
</dbReference>
<organism evidence="4 5">
    <name type="scientific">Dawidia cretensis</name>
    <dbReference type="NCBI Taxonomy" id="2782350"/>
    <lineage>
        <taxon>Bacteria</taxon>
        <taxon>Pseudomonadati</taxon>
        <taxon>Bacteroidota</taxon>
        <taxon>Cytophagia</taxon>
        <taxon>Cytophagales</taxon>
        <taxon>Chryseotaleaceae</taxon>
        <taxon>Dawidia</taxon>
    </lineage>
</organism>